<name>V4ABL7_LOTGI</name>
<accession>V4ABL7</accession>
<proteinExistence type="predicted"/>
<gene>
    <name evidence="1" type="ORF">LOTGIDRAFT_176757</name>
</gene>
<reference evidence="1 2" key="1">
    <citation type="journal article" date="2013" name="Nature">
        <title>Insights into bilaterian evolution from three spiralian genomes.</title>
        <authorList>
            <person name="Simakov O."/>
            <person name="Marletaz F."/>
            <person name="Cho S.J."/>
            <person name="Edsinger-Gonzales E."/>
            <person name="Havlak P."/>
            <person name="Hellsten U."/>
            <person name="Kuo D.H."/>
            <person name="Larsson T."/>
            <person name="Lv J."/>
            <person name="Arendt D."/>
            <person name="Savage R."/>
            <person name="Osoegawa K."/>
            <person name="de Jong P."/>
            <person name="Grimwood J."/>
            <person name="Chapman J.A."/>
            <person name="Shapiro H."/>
            <person name="Aerts A."/>
            <person name="Otillar R.P."/>
            <person name="Terry A.Y."/>
            <person name="Boore J.L."/>
            <person name="Grigoriev I.V."/>
            <person name="Lindberg D.R."/>
            <person name="Seaver E.C."/>
            <person name="Weisblat D.A."/>
            <person name="Putnam N.H."/>
            <person name="Rokhsar D.S."/>
        </authorList>
    </citation>
    <scope>NUCLEOTIDE SEQUENCE [LARGE SCALE GENOMIC DNA]</scope>
</reference>
<dbReference type="Proteomes" id="UP000030746">
    <property type="component" value="Unassembled WGS sequence"/>
</dbReference>
<dbReference type="KEGG" id="lgi:LOTGIDRAFT_176757"/>
<dbReference type="RefSeq" id="XP_009056837.1">
    <property type="nucleotide sequence ID" value="XM_009058589.1"/>
</dbReference>
<dbReference type="EMBL" id="KB202083">
    <property type="protein sequence ID" value="ESO92475.1"/>
    <property type="molecule type" value="Genomic_DNA"/>
</dbReference>
<dbReference type="HOGENOM" id="CLU_1248066_0_0_1"/>
<feature type="non-terminal residue" evidence="1">
    <location>
        <position position="1"/>
    </location>
</feature>
<dbReference type="CTD" id="20243980"/>
<keyword evidence="2" id="KW-1185">Reference proteome</keyword>
<protein>
    <submittedName>
        <fullName evidence="1">Uncharacterized protein</fullName>
    </submittedName>
</protein>
<evidence type="ECO:0000313" key="1">
    <source>
        <dbReference type="EMBL" id="ESO92475.1"/>
    </source>
</evidence>
<dbReference type="GeneID" id="20243980"/>
<organism evidence="1 2">
    <name type="scientific">Lottia gigantea</name>
    <name type="common">Giant owl limpet</name>
    <dbReference type="NCBI Taxonomy" id="225164"/>
    <lineage>
        <taxon>Eukaryota</taxon>
        <taxon>Metazoa</taxon>
        <taxon>Spiralia</taxon>
        <taxon>Lophotrochozoa</taxon>
        <taxon>Mollusca</taxon>
        <taxon>Gastropoda</taxon>
        <taxon>Patellogastropoda</taxon>
        <taxon>Lottioidea</taxon>
        <taxon>Lottiidae</taxon>
        <taxon>Lottia</taxon>
    </lineage>
</organism>
<feature type="non-terminal residue" evidence="1">
    <location>
        <position position="222"/>
    </location>
</feature>
<evidence type="ECO:0000313" key="2">
    <source>
        <dbReference type="Proteomes" id="UP000030746"/>
    </source>
</evidence>
<dbReference type="AlphaFoldDB" id="V4ABL7"/>
<sequence length="222" mass="25907">ESGDFQMYYNKLMDLVMVLVKKKPDKNGKKIVSEIGYYFFKVDEDDNGILKQNRIPILQKYFLVYFSQKGEHAGHTLYLQYETILVLRYLRNSVRIQNPRISQKQCKNSKPLGDPGKALEYHRNSDNAELFPMTCKRMMELLKSSPPQQFLDVILIDALVSEILVKCMNKNQGKKLTSDDRTVLIDLMMSVIDKDILNPFTRQPGSVFYFTMVILTYKLRDL</sequence>